<keyword evidence="7 12" id="KW-0863">Zinc-finger</keyword>
<dbReference type="Gene3D" id="1.20.58.1480">
    <property type="match status" value="1"/>
</dbReference>
<keyword evidence="8" id="KW-0862">Zinc</keyword>
<evidence type="ECO:0000256" key="11">
    <source>
        <dbReference type="ARBA" id="ARBA00023277"/>
    </source>
</evidence>
<feature type="region of interest" description="Disordered" evidence="14">
    <location>
        <begin position="497"/>
        <end position="516"/>
    </location>
</feature>
<dbReference type="InterPro" id="IPR036291">
    <property type="entry name" value="NAD(P)-bd_dom_sf"/>
</dbReference>
<dbReference type="InterPro" id="IPR003111">
    <property type="entry name" value="Lon_prtase_N"/>
</dbReference>
<evidence type="ECO:0000256" key="12">
    <source>
        <dbReference type="PROSITE-ProRule" id="PRU00175"/>
    </source>
</evidence>
<dbReference type="Pfam" id="PF00479">
    <property type="entry name" value="G6PD_N"/>
    <property type="match status" value="1"/>
</dbReference>
<dbReference type="InterPro" id="IPR046336">
    <property type="entry name" value="Lon_prtase_N_sf"/>
</dbReference>
<dbReference type="Pfam" id="PF13923">
    <property type="entry name" value="zf-C3HC4_2"/>
    <property type="match status" value="1"/>
</dbReference>
<evidence type="ECO:0000256" key="13">
    <source>
        <dbReference type="RuleBase" id="RU362120"/>
    </source>
</evidence>
<evidence type="ECO:0000256" key="5">
    <source>
        <dbReference type="ARBA" id="ARBA00022526"/>
    </source>
</evidence>
<dbReference type="InterPro" id="IPR022674">
    <property type="entry name" value="G6P_DH_NAD-bd"/>
</dbReference>
<reference evidence="17" key="1">
    <citation type="submission" date="2020-09" db="EMBL/GenBank/DDBJ databases">
        <title>Comparative genome analyses of four rice-infecting Rhizoctonia solani isolates reveal extensive enrichment of homogalacturonan modification genes.</title>
        <authorList>
            <person name="Lee D.-Y."/>
            <person name="Jeon J."/>
            <person name="Kim K.-T."/>
            <person name="Cheong K."/>
            <person name="Song H."/>
            <person name="Choi G."/>
            <person name="Ko J."/>
            <person name="Opiyo S.O."/>
            <person name="Zuo S."/>
            <person name="Madhav S."/>
            <person name="Lee Y.-H."/>
            <person name="Wang G.-L."/>
        </authorList>
    </citation>
    <scope>NUCLEOTIDE SEQUENCE</scope>
    <source>
        <strain evidence="17">AG1-IA WGL</strain>
    </source>
</reference>
<comment type="caution">
    <text evidence="17">The sequence shown here is derived from an EMBL/GenBank/DDBJ whole genome shotgun (WGS) entry which is preliminary data.</text>
</comment>
<evidence type="ECO:0000256" key="7">
    <source>
        <dbReference type="ARBA" id="ARBA00022771"/>
    </source>
</evidence>
<protein>
    <recommendedName>
        <fullName evidence="4 13">Glucose-6-phosphate 1-dehydrogenase</fullName>
        <ecNumber evidence="3 13">1.1.1.49</ecNumber>
    </recommendedName>
</protein>
<dbReference type="CDD" id="cd16514">
    <property type="entry name" value="RING-HC_LONFs_rpt2"/>
    <property type="match status" value="1"/>
</dbReference>
<proteinExistence type="inferred from homology"/>
<dbReference type="PANTHER" id="PTHR23429:SF0">
    <property type="entry name" value="GLUCOSE-6-PHOSPHATE 1-DEHYDROGENASE"/>
    <property type="match status" value="1"/>
</dbReference>
<comment type="function">
    <text evidence="13">Catalyzes the rate-limiting step of the oxidative pentose-phosphate pathway, which represents a route for the dissimilation of carbohydrates besides glycolysis.</text>
</comment>
<feature type="compositionally biased region" description="Polar residues" evidence="14">
    <location>
        <begin position="624"/>
        <end position="633"/>
    </location>
</feature>
<dbReference type="PROSITE" id="PS50089">
    <property type="entry name" value="ZF_RING_2"/>
    <property type="match status" value="1"/>
</dbReference>
<gene>
    <name evidence="17" type="ORF">RHS03_03057</name>
</gene>
<keyword evidence="6" id="KW-0479">Metal-binding</keyword>
<dbReference type="HAMAP" id="MF_00966">
    <property type="entry name" value="G6PD"/>
    <property type="match status" value="1"/>
</dbReference>
<sequence length="1277" mass="142892">MARARSLTVLFIAGLVGLLAVWLGSRYKHLGQNSLHLMSHGTIPSMESAHQELKNNTIIIVLGASGDLAKKKTFPALFGLFKIGYLPEGVHIVGYARTKMSEEEFHKRGVSYIKDADDPETAKKLEEFKNVMSYVSGQYEGDEGYSALTKALEEIESKYQTKEVNRLFYMALPPSVFIPVAQGLRRNCYTPNGTNRIIVEKPFGKDLESCRQMMSSLKKEWTEEETFRIDHYLGKEMVKNILVLRFANLVFSSGWSNQAIKNVQITFKEPFGTEGRGGYFDEFGIIRDIQQNHLLQVLSILTMERPVSFSAEDIRDEKVKVLRAIPPIAKEDVLLGQYVAANGKPGYLDDETVPQNSVCPTFAALTLWIHNPRWEGVPFILKAGKALNEAKVEIRIQYKDVTQGIFKDIARNELVLRIQPSEAVYVKINAKTPGLYTRAIPTEMDLTYKRRFTETKIPEAYEALILDALKGDHSNFVRDDELDVAWKIFTPILHWIEGRDGPAPRPQPYPYGSRGPKELDSFIGKYGYKRADAGYEDRSVPRWGWYQTPAGRTRPRQARQVNSEKQGQESMTGSDEEEHERGERGKGRAREAPPRNGTPPVTGDDTRDHGTSCEQNKSEETPKPDNSQTNTRSMAVPPKTARVCPSDAPRETHMGATSPPAPPAPSLPSSTIMPHSPDHSHLPLPPSTPPPTAPTPMPTTTTAPATMPAPTPTPPRPSALLPLLRCALCRLLVEAPTTLNCGHTLCSKHMTPEKEEQPGPSMSAQRPCPVEGCRPRQPNRVRVLGRPSELDSHPGVTFTPAHSALSDSPSPLRGRVVKLDVTVSKLLEVITNAARQSTAPAPTSDRHRHHSTTPDDESTAPIDPRPQSVHPRSSPPDPSPDDSDSDSSSQSPPRPRKKLRTHPPAHTSTGIPDPPSTPSFEKELLNELTCEICFMLLCNPITTPCQHTFCSTCLERSLDHSTKCPLCRLDLPPNSYFYQHAHNEVITQIIAKAFPTLLEERVAAAETDGRDSRLDTPIFVCQLSYPGMPTLLHFFEPRYRLMLRRCLASATPRFGMVMPRQNANNTDGNDYGTMLEIKNVQMLSDGRSMVETYGTFRFRILERGTLDGYLVGRTERIDDYPPEVEAEIERIALMNPSEGDITLRGIERSNQELVNICRRFLDQLRNGTAPWVVQRLNNTYGPMPADVASFSFWVALVLPIDEQEKAKLLPIRSPRMRLRLVVHWIEQLNNNWWFSSGSPAPLTLAYTGRGVSFNFFGDDLFKNFWDGRVKAFLGINV</sequence>
<comment type="catalytic activity">
    <reaction evidence="13">
        <text>D-glucose 6-phosphate + NADP(+) = 6-phospho-D-glucono-1,5-lactone + NADPH + H(+)</text>
        <dbReference type="Rhea" id="RHEA:15841"/>
        <dbReference type="ChEBI" id="CHEBI:15378"/>
        <dbReference type="ChEBI" id="CHEBI:57783"/>
        <dbReference type="ChEBI" id="CHEBI:57955"/>
        <dbReference type="ChEBI" id="CHEBI:58349"/>
        <dbReference type="ChEBI" id="CHEBI:61548"/>
        <dbReference type="EC" id="1.1.1.49"/>
    </reaction>
</comment>
<dbReference type="GO" id="GO:0004345">
    <property type="term" value="F:glucose-6-phosphate dehydrogenase activity"/>
    <property type="evidence" value="ECO:0007669"/>
    <property type="project" value="UniProtKB-EC"/>
</dbReference>
<keyword evidence="11 13" id="KW-0119">Carbohydrate metabolism</keyword>
<dbReference type="SMART" id="SM00184">
    <property type="entry name" value="RING"/>
    <property type="match status" value="2"/>
</dbReference>
<dbReference type="PROSITE" id="PS00069">
    <property type="entry name" value="G6P_DEHYDROGENASE"/>
    <property type="match status" value="1"/>
</dbReference>
<dbReference type="InterPro" id="IPR015947">
    <property type="entry name" value="PUA-like_sf"/>
</dbReference>
<accession>A0A8H7LVG3</accession>
<dbReference type="GO" id="GO:0006006">
    <property type="term" value="P:glucose metabolic process"/>
    <property type="evidence" value="ECO:0007669"/>
    <property type="project" value="UniProtKB-KW"/>
</dbReference>
<keyword evidence="10 13" id="KW-0560">Oxidoreductase</keyword>
<comment type="pathway">
    <text evidence="1 13">Carbohydrate degradation; pentose phosphate pathway; D-ribulose 5-phosphate from D-glucose 6-phosphate (oxidative stage): step 1/3.</text>
</comment>
<dbReference type="SUPFAM" id="SSF55347">
    <property type="entry name" value="Glyceraldehyde-3-phosphate dehydrogenase-like, C-terminal domain"/>
    <property type="match status" value="1"/>
</dbReference>
<evidence type="ECO:0000256" key="3">
    <source>
        <dbReference type="ARBA" id="ARBA00013019"/>
    </source>
</evidence>
<dbReference type="UniPathway" id="UPA00115">
    <property type="reaction ID" value="UER00408"/>
</dbReference>
<dbReference type="InterPro" id="IPR022675">
    <property type="entry name" value="G6P_DH_C"/>
</dbReference>
<dbReference type="PROSITE" id="PS51787">
    <property type="entry name" value="LON_N"/>
    <property type="match status" value="1"/>
</dbReference>
<dbReference type="EMBL" id="JACYCD010000048">
    <property type="protein sequence ID" value="KAF8709104.1"/>
    <property type="molecule type" value="Genomic_DNA"/>
</dbReference>
<dbReference type="AlphaFoldDB" id="A0A8H7LVG3"/>
<feature type="compositionally biased region" description="Polar residues" evidence="14">
    <location>
        <begin position="559"/>
        <end position="572"/>
    </location>
</feature>
<dbReference type="SUPFAM" id="SSF88697">
    <property type="entry name" value="PUA domain-like"/>
    <property type="match status" value="1"/>
</dbReference>
<keyword evidence="9 13" id="KW-0521">NADP</keyword>
<dbReference type="Gene3D" id="2.30.130.40">
    <property type="entry name" value="LON domain-like"/>
    <property type="match status" value="1"/>
</dbReference>
<evidence type="ECO:0000256" key="2">
    <source>
        <dbReference type="ARBA" id="ARBA00009975"/>
    </source>
</evidence>
<dbReference type="InterPro" id="IPR013083">
    <property type="entry name" value="Znf_RING/FYVE/PHD"/>
</dbReference>
<dbReference type="PROSITE" id="PS00518">
    <property type="entry name" value="ZF_RING_1"/>
    <property type="match status" value="1"/>
</dbReference>
<dbReference type="InterPro" id="IPR001841">
    <property type="entry name" value="Znf_RING"/>
</dbReference>
<feature type="region of interest" description="Disordered" evidence="14">
    <location>
        <begin position="752"/>
        <end position="812"/>
    </location>
</feature>
<dbReference type="PRINTS" id="PR00079">
    <property type="entry name" value="G6PDHDRGNASE"/>
</dbReference>
<feature type="compositionally biased region" description="Basic residues" evidence="14">
    <location>
        <begin position="894"/>
        <end position="903"/>
    </location>
</feature>
<dbReference type="InterPro" id="IPR001282">
    <property type="entry name" value="G6P_DH"/>
</dbReference>
<dbReference type="InterPro" id="IPR017907">
    <property type="entry name" value="Znf_RING_CS"/>
</dbReference>
<dbReference type="GO" id="GO:0005829">
    <property type="term" value="C:cytosol"/>
    <property type="evidence" value="ECO:0007669"/>
    <property type="project" value="TreeGrafter"/>
</dbReference>
<dbReference type="Pfam" id="PF02781">
    <property type="entry name" value="G6PD_C"/>
    <property type="match status" value="1"/>
</dbReference>
<evidence type="ECO:0000256" key="1">
    <source>
        <dbReference type="ARBA" id="ARBA00004937"/>
    </source>
</evidence>
<evidence type="ECO:0000256" key="6">
    <source>
        <dbReference type="ARBA" id="ARBA00022723"/>
    </source>
</evidence>
<evidence type="ECO:0000256" key="14">
    <source>
        <dbReference type="SAM" id="MobiDB-lite"/>
    </source>
</evidence>
<feature type="compositionally biased region" description="Basic and acidic residues" evidence="14">
    <location>
        <begin position="604"/>
        <end position="623"/>
    </location>
</feature>
<feature type="region of interest" description="Disordered" evidence="14">
    <location>
        <begin position="834"/>
        <end position="920"/>
    </location>
</feature>
<dbReference type="InterPro" id="IPR019796">
    <property type="entry name" value="G6P_DH_AS"/>
</dbReference>
<feature type="non-terminal residue" evidence="17">
    <location>
        <position position="1"/>
    </location>
</feature>
<dbReference type="Pfam" id="PF02190">
    <property type="entry name" value="LON_substr_bdg"/>
    <property type="match status" value="1"/>
</dbReference>
<evidence type="ECO:0000313" key="18">
    <source>
        <dbReference type="Proteomes" id="UP000602905"/>
    </source>
</evidence>
<dbReference type="Gene3D" id="3.30.40.10">
    <property type="entry name" value="Zinc/RING finger domain, C3HC4 (zinc finger)"/>
    <property type="match status" value="2"/>
</dbReference>
<keyword evidence="5 13" id="KW-0313">Glucose metabolism</keyword>
<evidence type="ECO:0000259" key="16">
    <source>
        <dbReference type="PROSITE" id="PS51787"/>
    </source>
</evidence>
<evidence type="ECO:0000259" key="15">
    <source>
        <dbReference type="PROSITE" id="PS50089"/>
    </source>
</evidence>
<dbReference type="FunFam" id="3.30.360.10:FF:000015">
    <property type="entry name" value="Glucose-6-phosphate 1-dehydrogenase"/>
    <property type="match status" value="1"/>
</dbReference>
<dbReference type="SUPFAM" id="SSF57850">
    <property type="entry name" value="RING/U-box"/>
    <property type="match status" value="1"/>
</dbReference>
<dbReference type="SMART" id="SM00464">
    <property type="entry name" value="LON"/>
    <property type="match status" value="1"/>
</dbReference>
<dbReference type="GO" id="GO:0008270">
    <property type="term" value="F:zinc ion binding"/>
    <property type="evidence" value="ECO:0007669"/>
    <property type="project" value="UniProtKB-KW"/>
</dbReference>
<feature type="domain" description="Lon N-terminal" evidence="16">
    <location>
        <begin position="1003"/>
        <end position="1229"/>
    </location>
</feature>
<feature type="region of interest" description="Disordered" evidence="14">
    <location>
        <begin position="543"/>
        <end position="715"/>
    </location>
</feature>
<feature type="compositionally biased region" description="Basic and acidic residues" evidence="14">
    <location>
        <begin position="579"/>
        <end position="593"/>
    </location>
</feature>
<dbReference type="GO" id="GO:0009051">
    <property type="term" value="P:pentose-phosphate shunt, oxidative branch"/>
    <property type="evidence" value="ECO:0007669"/>
    <property type="project" value="TreeGrafter"/>
</dbReference>
<evidence type="ECO:0000313" key="17">
    <source>
        <dbReference type="EMBL" id="KAF8709104.1"/>
    </source>
</evidence>
<dbReference type="Proteomes" id="UP000602905">
    <property type="component" value="Unassembled WGS sequence"/>
</dbReference>
<dbReference type="OrthoDB" id="60984at2759"/>
<evidence type="ECO:0000256" key="9">
    <source>
        <dbReference type="ARBA" id="ARBA00022857"/>
    </source>
</evidence>
<dbReference type="EC" id="1.1.1.49" evidence="3 13"/>
<dbReference type="Gene3D" id="3.30.360.10">
    <property type="entry name" value="Dihydrodipicolinate Reductase, domain 2"/>
    <property type="match status" value="1"/>
</dbReference>
<evidence type="ECO:0000256" key="8">
    <source>
        <dbReference type="ARBA" id="ARBA00022833"/>
    </source>
</evidence>
<dbReference type="GO" id="GO:0050661">
    <property type="term" value="F:NADP binding"/>
    <property type="evidence" value="ECO:0007669"/>
    <property type="project" value="InterPro"/>
</dbReference>
<feature type="domain" description="RING-type" evidence="15">
    <location>
        <begin position="930"/>
        <end position="968"/>
    </location>
</feature>
<dbReference type="PANTHER" id="PTHR23429">
    <property type="entry name" value="GLUCOSE-6-PHOSPHATE 1-DEHYDROGENASE G6PD"/>
    <property type="match status" value="1"/>
</dbReference>
<comment type="similarity">
    <text evidence="2 13">Belongs to the glucose-6-phosphate dehydrogenase family.</text>
</comment>
<dbReference type="NCBIfam" id="TIGR00871">
    <property type="entry name" value="zwf"/>
    <property type="match status" value="1"/>
</dbReference>
<feature type="compositionally biased region" description="Pro residues" evidence="14">
    <location>
        <begin position="683"/>
        <end position="697"/>
    </location>
</feature>
<evidence type="ECO:0000256" key="10">
    <source>
        <dbReference type="ARBA" id="ARBA00023002"/>
    </source>
</evidence>
<organism evidence="17 18">
    <name type="scientific">Rhizoctonia solani</name>
    <dbReference type="NCBI Taxonomy" id="456999"/>
    <lineage>
        <taxon>Eukaryota</taxon>
        <taxon>Fungi</taxon>
        <taxon>Dikarya</taxon>
        <taxon>Basidiomycota</taxon>
        <taxon>Agaricomycotina</taxon>
        <taxon>Agaricomycetes</taxon>
        <taxon>Cantharellales</taxon>
        <taxon>Ceratobasidiaceae</taxon>
        <taxon>Rhizoctonia</taxon>
    </lineage>
</organism>
<evidence type="ECO:0000256" key="4">
    <source>
        <dbReference type="ARBA" id="ARBA00020444"/>
    </source>
</evidence>
<dbReference type="SUPFAM" id="SSF51735">
    <property type="entry name" value="NAD(P)-binding Rossmann-fold domains"/>
    <property type="match status" value="1"/>
</dbReference>
<dbReference type="Gene3D" id="3.40.50.720">
    <property type="entry name" value="NAD(P)-binding Rossmann-like Domain"/>
    <property type="match status" value="1"/>
</dbReference>
<name>A0A8H7LVG3_9AGAM</name>